<dbReference type="PANTHER" id="PTHR38781">
    <property type="entry name" value="ANTITOXIN DINJ-RELATED"/>
    <property type="match status" value="1"/>
</dbReference>
<dbReference type="GO" id="GO:0006355">
    <property type="term" value="P:regulation of DNA-templated transcription"/>
    <property type="evidence" value="ECO:0007669"/>
    <property type="project" value="InterPro"/>
</dbReference>
<dbReference type="NCBIfam" id="TIGR02384">
    <property type="entry name" value="RelB_DinJ"/>
    <property type="match status" value="1"/>
</dbReference>
<dbReference type="InterPro" id="IPR013321">
    <property type="entry name" value="Arc_rbn_hlx_hlx"/>
</dbReference>
<dbReference type="EMBL" id="CP000301">
    <property type="protein sequence ID" value="ABD86939.1"/>
    <property type="molecule type" value="Genomic_DNA"/>
</dbReference>
<dbReference type="InterPro" id="IPR007337">
    <property type="entry name" value="RelB/DinJ"/>
</dbReference>
<dbReference type="KEGG" id="rpc:RPC_1377"/>
<dbReference type="STRING" id="316056.RPC_1377"/>
<dbReference type="GO" id="GO:0015643">
    <property type="term" value="F:toxic substance binding"/>
    <property type="evidence" value="ECO:0007669"/>
    <property type="project" value="InterPro"/>
</dbReference>
<organism evidence="3">
    <name type="scientific">Rhodopseudomonas palustris (strain BisB18)</name>
    <dbReference type="NCBI Taxonomy" id="316056"/>
    <lineage>
        <taxon>Bacteria</taxon>
        <taxon>Pseudomonadati</taxon>
        <taxon>Pseudomonadota</taxon>
        <taxon>Alphaproteobacteria</taxon>
        <taxon>Hyphomicrobiales</taxon>
        <taxon>Nitrobacteraceae</taxon>
        <taxon>Rhodopseudomonas</taxon>
    </lineage>
</organism>
<comment type="similarity">
    <text evidence="1">Belongs to the RelB/DinJ antitoxin family.</text>
</comment>
<dbReference type="GO" id="GO:0000987">
    <property type="term" value="F:cis-regulatory region sequence-specific DNA binding"/>
    <property type="evidence" value="ECO:0007669"/>
    <property type="project" value="InterPro"/>
</dbReference>
<dbReference type="GO" id="GO:0044010">
    <property type="term" value="P:single-species biofilm formation"/>
    <property type="evidence" value="ECO:0007669"/>
    <property type="project" value="InterPro"/>
</dbReference>
<dbReference type="PANTHER" id="PTHR38781:SF1">
    <property type="entry name" value="ANTITOXIN DINJ-RELATED"/>
    <property type="match status" value="1"/>
</dbReference>
<name>Q219J7_RHOPB</name>
<gene>
    <name evidence="3" type="ordered locus">RPC_1377</name>
</gene>
<reference evidence="3" key="1">
    <citation type="submission" date="2006-03" db="EMBL/GenBank/DDBJ databases">
        <title>Complete sequence of Rhodopseudomonas palustris BisB18.</title>
        <authorList>
            <consortium name="US DOE Joint Genome Institute"/>
            <person name="Copeland A."/>
            <person name="Lucas S."/>
            <person name="Lapidus A."/>
            <person name="Barry K."/>
            <person name="Detter J.C."/>
            <person name="Glavina del Rio T."/>
            <person name="Hammon N."/>
            <person name="Israni S."/>
            <person name="Dalin E."/>
            <person name="Tice H."/>
            <person name="Pitluck S."/>
            <person name="Chain P."/>
            <person name="Malfatti S."/>
            <person name="Shin M."/>
            <person name="Vergez L."/>
            <person name="Schmutz J."/>
            <person name="Larimer F."/>
            <person name="Land M."/>
            <person name="Hauser L."/>
            <person name="Pelletier D.A."/>
            <person name="Kyrpides N."/>
            <person name="Anderson I."/>
            <person name="Oda Y."/>
            <person name="Harwood C.S."/>
            <person name="Richardson P."/>
        </authorList>
    </citation>
    <scope>NUCLEOTIDE SEQUENCE [LARGE SCALE GENOMIC DNA]</scope>
    <source>
        <strain evidence="3">BisB18</strain>
    </source>
</reference>
<evidence type="ECO:0000256" key="1">
    <source>
        <dbReference type="ARBA" id="ARBA00010562"/>
    </source>
</evidence>
<accession>Q219J7</accession>
<dbReference type="eggNOG" id="COG3077">
    <property type="taxonomic scope" value="Bacteria"/>
</dbReference>
<keyword evidence="2" id="KW-1277">Toxin-antitoxin system</keyword>
<protein>
    <submittedName>
        <fullName evidence="3">RelB antitoxin</fullName>
    </submittedName>
</protein>
<dbReference type="Pfam" id="PF04221">
    <property type="entry name" value="RelB"/>
    <property type="match status" value="1"/>
</dbReference>
<dbReference type="HOGENOM" id="CLU_154558_12_1_5"/>
<dbReference type="InterPro" id="IPR026262">
    <property type="entry name" value="DinJ"/>
</dbReference>
<dbReference type="AlphaFoldDB" id="Q219J7"/>
<dbReference type="Gene3D" id="1.10.1220.10">
    <property type="entry name" value="Met repressor-like"/>
    <property type="match status" value="1"/>
</dbReference>
<sequence length="94" mass="10451">MARRPAKTGYINARVEPKLKKQAEAVLDKIGLSTTDAVTIFLKQLVAQRGLPFSVNVPNRETIKAMRDIEQGRTESFSGTPEQLFAHILGNKSR</sequence>
<evidence type="ECO:0000256" key="2">
    <source>
        <dbReference type="ARBA" id="ARBA00022649"/>
    </source>
</evidence>
<dbReference type="GO" id="GO:0006351">
    <property type="term" value="P:DNA-templated transcription"/>
    <property type="evidence" value="ECO:0007669"/>
    <property type="project" value="TreeGrafter"/>
</dbReference>
<evidence type="ECO:0000313" key="3">
    <source>
        <dbReference type="EMBL" id="ABD86939.1"/>
    </source>
</evidence>
<proteinExistence type="inferred from homology"/>
<dbReference type="PIRSF" id="PIRSF003108">
    <property type="entry name" value="DinJ"/>
    <property type="match status" value="1"/>
</dbReference>